<dbReference type="PROSITE" id="PS51918">
    <property type="entry name" value="RADICAL_SAM"/>
    <property type="match status" value="1"/>
</dbReference>
<dbReference type="Pfam" id="PF04055">
    <property type="entry name" value="Radical_SAM"/>
    <property type="match status" value="1"/>
</dbReference>
<dbReference type="GO" id="GO:0016740">
    <property type="term" value="F:transferase activity"/>
    <property type="evidence" value="ECO:0007669"/>
    <property type="project" value="TreeGrafter"/>
</dbReference>
<feature type="binding site" evidence="5">
    <location>
        <position position="68"/>
    </location>
    <ligand>
        <name>[4Fe-4S] cluster</name>
        <dbReference type="ChEBI" id="CHEBI:49883"/>
        <note>4Fe-4S-S-AdoMet</note>
    </ligand>
</feature>
<keyword evidence="1 5" id="KW-0949">S-adenosyl-L-methionine</keyword>
<dbReference type="PANTHER" id="PTHR43726:SF1">
    <property type="entry name" value="BIOTIN SYNTHASE"/>
    <property type="match status" value="1"/>
</dbReference>
<dbReference type="Gene3D" id="3.20.20.70">
    <property type="entry name" value="Aldolase class I"/>
    <property type="match status" value="1"/>
</dbReference>
<keyword evidence="9" id="KW-1185">Reference proteome</keyword>
<accession>A0A0E9M3I0</accession>
<dbReference type="PANTHER" id="PTHR43726">
    <property type="entry name" value="3-METHYLORNITHINE SYNTHASE"/>
    <property type="match status" value="1"/>
</dbReference>
<evidence type="ECO:0000256" key="3">
    <source>
        <dbReference type="ARBA" id="ARBA00023004"/>
    </source>
</evidence>
<feature type="binding site" evidence="6">
    <location>
        <position position="185"/>
    </location>
    <ligand>
        <name>S-adenosyl-L-methionine</name>
        <dbReference type="ChEBI" id="CHEBI:59789"/>
    </ligand>
</feature>
<feature type="binding site" evidence="6">
    <location>
        <position position="279"/>
    </location>
    <ligand>
        <name>(3R)-3-methyl-D-ornithine</name>
        <dbReference type="ChEBI" id="CHEBI:64642"/>
    </ligand>
</feature>
<name>A0A0E9M3I0_9BACT</name>
<comment type="caution">
    <text evidence="8">The sequence shown here is derived from an EMBL/GenBank/DDBJ whole genome shotgun (WGS) entry which is preliminary data.</text>
</comment>
<evidence type="ECO:0000259" key="7">
    <source>
        <dbReference type="PROSITE" id="PS51918"/>
    </source>
</evidence>
<dbReference type="OrthoDB" id="9775764at2"/>
<keyword evidence="2" id="KW-0479">Metal-binding</keyword>
<sequence>MNAFSDLLQQDGPFTKEQLTAMIGATGAHQTLLHQKANELAVKHCGNEVFLRGLIEFSNKCRKDCYYCGIRKSNRHTKRYDLADETILQTALYAHENNLGSIVLQAGERNDPLFVDRMDALLQAIKKATNGELGITLSLGEQSRDTYQRWFNSGAHRYLLRIETSHRDLYRQLHPDDERHDFEARIEALRAIKETGYQTGSGIMIGLPGQRVDHLADDLLFLKEMDVDMVGMGPYIVHEQTPLADQADGLWPLSQRFSMSLNMIAALRLLMPDINIAASTALQAIDPMGREKALKTGANIIMPNITPASNRKDYLLYDNKPCTDESADDCLSCLNMRIALTGRKAGLKAWGDSPHYFKKNNNNTAQSK</sequence>
<evidence type="ECO:0000256" key="2">
    <source>
        <dbReference type="ARBA" id="ARBA00022723"/>
    </source>
</evidence>
<evidence type="ECO:0000256" key="4">
    <source>
        <dbReference type="ARBA" id="ARBA00023014"/>
    </source>
</evidence>
<dbReference type="InterPro" id="IPR058240">
    <property type="entry name" value="rSAM_sf"/>
</dbReference>
<dbReference type="STRING" id="1236989.JCM15548_14129"/>
<dbReference type="PIRSF" id="PIRSF004762">
    <property type="entry name" value="CHP00423"/>
    <property type="match status" value="1"/>
</dbReference>
<organism evidence="8 9">
    <name type="scientific">Geofilum rubicundum JCM 15548</name>
    <dbReference type="NCBI Taxonomy" id="1236989"/>
    <lineage>
        <taxon>Bacteria</taxon>
        <taxon>Pseudomonadati</taxon>
        <taxon>Bacteroidota</taxon>
        <taxon>Bacteroidia</taxon>
        <taxon>Marinilabiliales</taxon>
        <taxon>Marinilabiliaceae</taxon>
        <taxon>Geofilum</taxon>
    </lineage>
</organism>
<comment type="cofactor">
    <cofactor evidence="5">
        <name>[4Fe-4S] cluster</name>
        <dbReference type="ChEBI" id="CHEBI:49883"/>
    </cofactor>
    <text evidence="5">Binds 1 [4Fe-4S] cluster. The cluster is coordinated with 3 cysteines and an exchangeable S-adenosyl-L-methionine.</text>
</comment>
<dbReference type="RefSeq" id="WP_083985222.1">
    <property type="nucleotide sequence ID" value="NZ_BAZW01000060.1"/>
</dbReference>
<feature type="binding site" evidence="5">
    <location>
        <position position="61"/>
    </location>
    <ligand>
        <name>[4Fe-4S] cluster</name>
        <dbReference type="ChEBI" id="CHEBI:49883"/>
        <note>4Fe-4S-S-AdoMet</note>
    </ligand>
</feature>
<dbReference type="SFLD" id="SFLDG01280">
    <property type="entry name" value="HydE/PylB-like"/>
    <property type="match status" value="1"/>
</dbReference>
<dbReference type="InterPro" id="IPR034422">
    <property type="entry name" value="HydE/PylB-like"/>
</dbReference>
<dbReference type="SFLD" id="SFLDG01060">
    <property type="entry name" value="BATS_domain_containing"/>
    <property type="match status" value="1"/>
</dbReference>
<evidence type="ECO:0000313" key="9">
    <source>
        <dbReference type="Proteomes" id="UP000032900"/>
    </source>
</evidence>
<dbReference type="AlphaFoldDB" id="A0A0E9M3I0"/>
<evidence type="ECO:0000313" key="8">
    <source>
        <dbReference type="EMBL" id="GAO31735.1"/>
    </source>
</evidence>
<feature type="binding site" evidence="6">
    <location>
        <position position="163"/>
    </location>
    <ligand>
        <name>S-adenosyl-L-methionine</name>
        <dbReference type="ChEBI" id="CHEBI:59789"/>
    </ligand>
</feature>
<protein>
    <submittedName>
        <fullName evidence="8">[FeFe]-hydrogenase maturation protein HydE</fullName>
    </submittedName>
</protein>
<keyword evidence="3 5" id="KW-0408">Iron</keyword>
<dbReference type="GO" id="GO:0051539">
    <property type="term" value="F:4 iron, 4 sulfur cluster binding"/>
    <property type="evidence" value="ECO:0007669"/>
    <property type="project" value="UniProtKB-KW"/>
</dbReference>
<keyword evidence="4 5" id="KW-0411">Iron-sulfur</keyword>
<dbReference type="InterPro" id="IPR007197">
    <property type="entry name" value="rSAM"/>
</dbReference>
<dbReference type="SMART" id="SM00729">
    <property type="entry name" value="Elp3"/>
    <property type="match status" value="1"/>
</dbReference>
<gene>
    <name evidence="8" type="ORF">JCM15548_14129</name>
</gene>
<proteinExistence type="predicted"/>
<dbReference type="SFLD" id="SFLDS00029">
    <property type="entry name" value="Radical_SAM"/>
    <property type="match status" value="1"/>
</dbReference>
<feature type="domain" description="Radical SAM core" evidence="7">
    <location>
        <begin position="47"/>
        <end position="273"/>
    </location>
</feature>
<dbReference type="GO" id="GO:0046872">
    <property type="term" value="F:metal ion binding"/>
    <property type="evidence" value="ECO:0007669"/>
    <property type="project" value="UniProtKB-KW"/>
</dbReference>
<dbReference type="SUPFAM" id="SSF102114">
    <property type="entry name" value="Radical SAM enzymes"/>
    <property type="match status" value="1"/>
</dbReference>
<dbReference type="InterPro" id="IPR006638">
    <property type="entry name" value="Elp3/MiaA/NifB-like_rSAM"/>
</dbReference>
<dbReference type="Proteomes" id="UP000032900">
    <property type="component" value="Unassembled WGS sequence"/>
</dbReference>
<dbReference type="NCBIfam" id="TIGR03956">
    <property type="entry name" value="rSAM_HydE"/>
    <property type="match status" value="1"/>
</dbReference>
<evidence type="ECO:0000256" key="6">
    <source>
        <dbReference type="PIRSR" id="PIRSR004762-2"/>
    </source>
</evidence>
<feature type="binding site" evidence="5">
    <location>
        <position position="65"/>
    </location>
    <ligand>
        <name>[4Fe-4S] cluster</name>
        <dbReference type="ChEBI" id="CHEBI:49883"/>
        <note>4Fe-4S-S-AdoMet</note>
    </ligand>
</feature>
<dbReference type="InterPro" id="IPR024021">
    <property type="entry name" value="FeFe-hyd_HydE_rSAM"/>
</dbReference>
<reference evidence="8 9" key="1">
    <citation type="journal article" date="2015" name="Microbes Environ.">
        <title>Distribution and evolution of nitrogen fixation genes in the phylum bacteroidetes.</title>
        <authorList>
            <person name="Inoue J."/>
            <person name="Oshima K."/>
            <person name="Suda W."/>
            <person name="Sakamoto M."/>
            <person name="Iino T."/>
            <person name="Noda S."/>
            <person name="Hongoh Y."/>
            <person name="Hattori M."/>
            <person name="Ohkuma M."/>
        </authorList>
    </citation>
    <scope>NUCLEOTIDE SEQUENCE [LARGE SCALE GENOMIC DNA]</scope>
    <source>
        <strain evidence="8">JCM 15548</strain>
    </source>
</reference>
<dbReference type="InterPro" id="IPR013785">
    <property type="entry name" value="Aldolase_TIM"/>
</dbReference>
<evidence type="ECO:0000256" key="5">
    <source>
        <dbReference type="PIRSR" id="PIRSR004762-1"/>
    </source>
</evidence>
<evidence type="ECO:0000256" key="1">
    <source>
        <dbReference type="ARBA" id="ARBA00022691"/>
    </source>
</evidence>
<keyword evidence="5" id="KW-0004">4Fe-4S</keyword>
<feature type="binding site" evidence="6">
    <location>
        <position position="138"/>
    </location>
    <ligand>
        <name>(3R)-3-methyl-D-ornithine</name>
        <dbReference type="ChEBI" id="CHEBI:64642"/>
    </ligand>
</feature>
<dbReference type="EMBL" id="BAZW01000060">
    <property type="protein sequence ID" value="GAO31735.1"/>
    <property type="molecule type" value="Genomic_DNA"/>
</dbReference>
<dbReference type="CDD" id="cd01335">
    <property type="entry name" value="Radical_SAM"/>
    <property type="match status" value="1"/>
</dbReference>
<dbReference type="SFLD" id="SFLDF00348">
    <property type="entry name" value="FeFe_hydrogenase_maturase_(Hyd"/>
    <property type="match status" value="1"/>
</dbReference>